<proteinExistence type="predicted"/>
<accession>I5ATB0</accession>
<reference evidence="1 2" key="1">
    <citation type="submission" date="2010-08" db="EMBL/GenBank/DDBJ databases">
        <authorList>
            <consortium name="US DOE Joint Genome Institute (JGI-PGF)"/>
            <person name="Lucas S."/>
            <person name="Copeland A."/>
            <person name="Lapidus A."/>
            <person name="Cheng J.-F."/>
            <person name="Bruce D."/>
            <person name="Goodwin L."/>
            <person name="Pitluck S."/>
            <person name="Land M.L."/>
            <person name="Hauser L."/>
            <person name="Chang Y.-J."/>
            <person name="Anderson I.J."/>
            <person name="Johnson E."/>
            <person name="Mulhopadhyay B."/>
            <person name="Kyrpides N."/>
            <person name="Woyke T.J."/>
        </authorList>
    </citation>
    <scope>NUCLEOTIDE SEQUENCE [LARGE SCALE GENOMIC DNA]</scope>
    <source>
        <strain evidence="1 2">6</strain>
    </source>
</reference>
<dbReference type="Proteomes" id="UP000005753">
    <property type="component" value="Chromosome"/>
</dbReference>
<keyword evidence="2" id="KW-1185">Reference proteome</keyword>
<name>I5ATB0_EUBC6</name>
<dbReference type="SUPFAM" id="SSF54001">
    <property type="entry name" value="Cysteine proteinases"/>
    <property type="match status" value="1"/>
</dbReference>
<dbReference type="InterPro" id="IPR038765">
    <property type="entry name" value="Papain-like_cys_pep_sf"/>
</dbReference>
<dbReference type="STRING" id="633697.EubceDRAFT1_1216"/>
<organism evidence="1 2">
    <name type="scientific">Eubacterium cellulosolvens (strain ATCC 43171 / JCM 9499 / 6)</name>
    <name type="common">Cillobacterium cellulosolvens</name>
    <dbReference type="NCBI Taxonomy" id="633697"/>
    <lineage>
        <taxon>Bacteria</taxon>
        <taxon>Bacillati</taxon>
        <taxon>Bacillota</taxon>
        <taxon>Clostridia</taxon>
        <taxon>Eubacteriales</taxon>
        <taxon>Eubacteriaceae</taxon>
        <taxon>Eubacterium</taxon>
    </lineage>
</organism>
<dbReference type="EMBL" id="CM001487">
    <property type="protein sequence ID" value="EIM57033.1"/>
    <property type="molecule type" value="Genomic_DNA"/>
</dbReference>
<evidence type="ECO:0000313" key="1">
    <source>
        <dbReference type="EMBL" id="EIM57033.1"/>
    </source>
</evidence>
<gene>
    <name evidence="1" type="ORF">EubceDRAFT1_1216</name>
</gene>
<evidence type="ECO:0008006" key="3">
    <source>
        <dbReference type="Google" id="ProtNLM"/>
    </source>
</evidence>
<sequence length="464" mass="52510">MKRKNKWLRGGQPGKGAKRAMTLAVALVYTTVSLTGCSIHTENIPKLFGRFFNMNESLESGSISEDGEKKSVFNLNKGLDITVGREKWDPDYKDLLPEKSQLFINNAPSYYYYGQISDEERSLYDALFAVAQDPTTKKYHKRVTITVDPDGEEFKEELTRAYEAMLYDHPELFWFRQNEGNFQYFYEKKPTDDGTYDVVIKLSAVYENYEAEMSAFNAAVQEFMAGIDLSRSQPEIGLQIHDKLIDMLTYDDDLADRFETDSSYDYGYSAYGAMVANSSGQPHTCVCDGYSYAYQYLLQQAGIVATRVGGRAGDNAETAGSHSWNLIQYDGEWYEVDPTWNDRDPEYDENQQGGSIISQAVADPSFWSRIRHYQYNLTTDQIRNYAPDDRYTYYSEAGYATFLSPSVHIRDTVEDIPVTEDYISYLAPVANGTTYTYENILAGVGAAGGDPSGETGSEDVYTEE</sequence>
<dbReference type="OrthoDB" id="9788327at2"/>
<protein>
    <recommendedName>
        <fullName evidence="3">Transglutaminase-like superfamily protein</fullName>
    </recommendedName>
</protein>
<reference evidence="1 2" key="2">
    <citation type="submission" date="2012-02" db="EMBL/GenBank/DDBJ databases">
        <title>Improved High-Quality Draft sequence of Eubacterium cellulosolvens 6.</title>
        <authorList>
            <consortium name="US DOE Joint Genome Institute"/>
            <person name="Lucas S."/>
            <person name="Han J."/>
            <person name="Lapidus A."/>
            <person name="Cheng J.-F."/>
            <person name="Goodwin L."/>
            <person name="Pitluck S."/>
            <person name="Peters L."/>
            <person name="Mikhailova N."/>
            <person name="Gu W."/>
            <person name="Detter J.C."/>
            <person name="Han C."/>
            <person name="Tapia R."/>
            <person name="Land M."/>
            <person name="Hauser L."/>
            <person name="Kyrpides N."/>
            <person name="Ivanova N."/>
            <person name="Pagani I."/>
            <person name="Johnson E."/>
            <person name="Mukhopadhyay B."/>
            <person name="Anderson I."/>
            <person name="Woyke T."/>
        </authorList>
    </citation>
    <scope>NUCLEOTIDE SEQUENCE [LARGE SCALE GENOMIC DNA]</scope>
    <source>
        <strain evidence="1 2">6</strain>
    </source>
</reference>
<dbReference type="Gene3D" id="3.10.620.30">
    <property type="match status" value="1"/>
</dbReference>
<dbReference type="HOGENOM" id="CLU_588940_0_0_9"/>
<dbReference type="eggNOG" id="COG5279">
    <property type="taxonomic scope" value="Bacteria"/>
</dbReference>
<dbReference type="AlphaFoldDB" id="I5ATB0"/>
<evidence type="ECO:0000313" key="2">
    <source>
        <dbReference type="Proteomes" id="UP000005753"/>
    </source>
</evidence>